<dbReference type="PATRIC" id="fig|1244869.3.peg.3445"/>
<dbReference type="AlphaFoldDB" id="M2Y6N6"/>
<evidence type="ECO:0000313" key="2">
    <source>
        <dbReference type="EMBL" id="EME68716.1"/>
    </source>
</evidence>
<dbReference type="Proteomes" id="UP000011744">
    <property type="component" value="Unassembled WGS sequence"/>
</dbReference>
<feature type="transmembrane region" description="Helical" evidence="1">
    <location>
        <begin position="118"/>
        <end position="144"/>
    </location>
</feature>
<protein>
    <submittedName>
        <fullName evidence="2">Uncharacterized protein</fullName>
    </submittedName>
</protein>
<keyword evidence="1" id="KW-0472">Membrane</keyword>
<proteinExistence type="predicted"/>
<organism evidence="2 3">
    <name type="scientific">Paramagnetospirillum caucaseum</name>
    <dbReference type="NCBI Taxonomy" id="1244869"/>
    <lineage>
        <taxon>Bacteria</taxon>
        <taxon>Pseudomonadati</taxon>
        <taxon>Pseudomonadota</taxon>
        <taxon>Alphaproteobacteria</taxon>
        <taxon>Rhodospirillales</taxon>
        <taxon>Magnetospirillaceae</taxon>
        <taxon>Paramagnetospirillum</taxon>
    </lineage>
</organism>
<name>M2Y6N6_9PROT</name>
<keyword evidence="1" id="KW-0812">Transmembrane</keyword>
<accession>M2Y6N6</accession>
<sequence length="263" mass="28121">MEAEIKKAFGSARYELPRNLAAPTAAVSIVTVLVSITGKPGEQLRFSVPSGRFYGVAIAGGEDDDKLGFEEKNATATIKIGAKNKSKGNVVITLALEGMAGDYSLDNYKNKTDKIARAGLMAALVFTVLIMSLGLLTLFMAFLLHRRVLSVQDCNDVQNRQLADLAANLDDSRSKLDEHGNILGRIQELVIKIGLAVSKESSAGGHAAKNVDTDIKRMIAEFGRVPIDEETVTRFSDVTHSQAIINHRAANAKDALGGVLGGQ</sequence>
<evidence type="ECO:0000313" key="3">
    <source>
        <dbReference type="Proteomes" id="UP000011744"/>
    </source>
</evidence>
<keyword evidence="3" id="KW-1185">Reference proteome</keyword>
<gene>
    <name evidence="2" type="ORF">H261_17176</name>
</gene>
<keyword evidence="1" id="KW-1133">Transmembrane helix</keyword>
<evidence type="ECO:0000256" key="1">
    <source>
        <dbReference type="SAM" id="Phobius"/>
    </source>
</evidence>
<reference evidence="2 3" key="1">
    <citation type="journal article" date="2014" name="Genome Announc.">
        <title>Draft Genome Sequence of Magnetospirillum sp. Strain SO-1, a Freshwater Magnetotactic Bacterium Isolated from the Ol'khovka River, Russia.</title>
        <authorList>
            <person name="Grouzdev D.S."/>
            <person name="Dziuba M.V."/>
            <person name="Sukhacheva M.S."/>
            <person name="Mardanov A.V."/>
            <person name="Beletskiy A.V."/>
            <person name="Kuznetsov B.B."/>
            <person name="Skryabin K.G."/>
        </authorList>
    </citation>
    <scope>NUCLEOTIDE SEQUENCE [LARGE SCALE GENOMIC DNA]</scope>
    <source>
        <strain evidence="2 3">SO-1</strain>
    </source>
</reference>
<dbReference type="EMBL" id="AONQ01000055">
    <property type="protein sequence ID" value="EME68716.1"/>
    <property type="molecule type" value="Genomic_DNA"/>
</dbReference>
<comment type="caution">
    <text evidence="2">The sequence shown here is derived from an EMBL/GenBank/DDBJ whole genome shotgun (WGS) entry which is preliminary data.</text>
</comment>